<dbReference type="EMBL" id="JBAWKY010000002">
    <property type="protein sequence ID" value="MEI4462433.1"/>
    <property type="molecule type" value="Genomic_DNA"/>
</dbReference>
<dbReference type="Proteomes" id="UP000053797">
    <property type="component" value="Unassembled WGS sequence"/>
</dbReference>
<dbReference type="InterPro" id="IPR012338">
    <property type="entry name" value="Beta-lactam/transpept-like"/>
</dbReference>
<dbReference type="GeneID" id="90836033"/>
<dbReference type="PANTHER" id="PTHR30627:SF2">
    <property type="entry name" value="PEPTIDOGLYCAN D,D-TRANSPEPTIDASE MRDA"/>
    <property type="match status" value="1"/>
</dbReference>
<evidence type="ECO:0000256" key="7">
    <source>
        <dbReference type="ARBA" id="ARBA00022984"/>
    </source>
</evidence>
<dbReference type="GO" id="GO:0009252">
    <property type="term" value="P:peptidoglycan biosynthetic process"/>
    <property type="evidence" value="ECO:0007669"/>
    <property type="project" value="UniProtKB-KW"/>
</dbReference>
<dbReference type="PANTHER" id="PTHR30627">
    <property type="entry name" value="PEPTIDOGLYCAN D,D-TRANSPEPTIDASE"/>
    <property type="match status" value="1"/>
</dbReference>
<reference evidence="16 19" key="3">
    <citation type="submission" date="2023-12" db="EMBL/GenBank/DDBJ databases">
        <authorList>
            <person name="Easwaran N."/>
            <person name="Lazarus H.P.S."/>
        </authorList>
    </citation>
    <scope>NUCLEOTIDE SEQUENCE [LARGE SCALE GENOMIC DNA]</scope>
    <source>
        <strain evidence="16 19">VIT-2023</strain>
    </source>
</reference>
<evidence type="ECO:0000256" key="2">
    <source>
        <dbReference type="ARBA" id="ARBA00004236"/>
    </source>
</evidence>
<dbReference type="EMBL" id="LNQL01000002">
    <property type="protein sequence ID" value="KSU49185.1"/>
    <property type="molecule type" value="Genomic_DNA"/>
</dbReference>
<dbReference type="EMBL" id="LDQV01000020">
    <property type="protein sequence ID" value="KTR26872.1"/>
    <property type="molecule type" value="Genomic_DNA"/>
</dbReference>
<keyword evidence="5 11" id="KW-0812">Transmembrane</keyword>
<evidence type="ECO:0000313" key="16">
    <source>
        <dbReference type="EMBL" id="MEI4462433.1"/>
    </source>
</evidence>
<organism evidence="14 17">
    <name type="scientific">Exiguobacterium indicum</name>
    <dbReference type="NCBI Taxonomy" id="296995"/>
    <lineage>
        <taxon>Bacteria</taxon>
        <taxon>Bacillati</taxon>
        <taxon>Bacillota</taxon>
        <taxon>Bacilli</taxon>
        <taxon>Bacillales</taxon>
        <taxon>Bacillales Family XII. Incertae Sedis</taxon>
        <taxon>Exiguobacterium</taxon>
    </lineage>
</organism>
<comment type="caution">
    <text evidence="14">The sequence shown here is derived from an EMBL/GenBank/DDBJ whole genome shotgun (WGS) entry which is preliminary data.</text>
</comment>
<evidence type="ECO:0000256" key="4">
    <source>
        <dbReference type="ARBA" id="ARBA00022475"/>
    </source>
</evidence>
<comment type="similarity">
    <text evidence="3">Belongs to the transpeptidase family.</text>
</comment>
<dbReference type="Gene3D" id="3.90.1310.10">
    <property type="entry name" value="Penicillin-binding protein 2a (Domain 2)"/>
    <property type="match status" value="1"/>
</dbReference>
<protein>
    <submittedName>
        <fullName evidence="14 16">Penicillin-binding protein</fullName>
    </submittedName>
</protein>
<dbReference type="Proteomes" id="UP000072605">
    <property type="component" value="Unassembled WGS sequence"/>
</dbReference>
<dbReference type="GO" id="GO:0008658">
    <property type="term" value="F:penicillin binding"/>
    <property type="evidence" value="ECO:0007669"/>
    <property type="project" value="InterPro"/>
</dbReference>
<dbReference type="RefSeq" id="WP_023467537.1">
    <property type="nucleotide sequence ID" value="NZ_FMYN01000002.1"/>
</dbReference>
<reference evidence="14 17" key="1">
    <citation type="journal article" date="2015" name="Int. J. Syst. Evol. Microbiol.">
        <title>Exiguobacterium enclense sp. nov., isolated from sediment.</title>
        <authorList>
            <person name="Dastager S.G."/>
            <person name="Mawlankar R."/>
            <person name="Sonalkar V.V."/>
            <person name="Thorat M.N."/>
            <person name="Mual P."/>
            <person name="Verma A."/>
            <person name="Krishnamurthi S."/>
            <person name="Tang S.K."/>
            <person name="Li W.J."/>
        </authorList>
    </citation>
    <scope>NUCLEOTIDE SEQUENCE [LARGE SCALE GENOMIC DNA]</scope>
    <source>
        <strain evidence="14 17">NIO-1109</strain>
    </source>
</reference>
<keyword evidence="10" id="KW-0961">Cell wall biogenesis/degradation</keyword>
<keyword evidence="9 11" id="KW-0472">Membrane</keyword>
<evidence type="ECO:0000313" key="18">
    <source>
        <dbReference type="Proteomes" id="UP000072605"/>
    </source>
</evidence>
<evidence type="ECO:0000256" key="3">
    <source>
        <dbReference type="ARBA" id="ARBA00007171"/>
    </source>
</evidence>
<feature type="domain" description="Penicillin-binding protein dimerisation" evidence="13">
    <location>
        <begin position="63"/>
        <end position="293"/>
    </location>
</feature>
<evidence type="ECO:0000313" key="14">
    <source>
        <dbReference type="EMBL" id="KSU49185.1"/>
    </source>
</evidence>
<evidence type="ECO:0000259" key="12">
    <source>
        <dbReference type="Pfam" id="PF00905"/>
    </source>
</evidence>
<evidence type="ECO:0000313" key="19">
    <source>
        <dbReference type="Proteomes" id="UP001387110"/>
    </source>
</evidence>
<accession>A0A0V8GG86</accession>
<dbReference type="InterPro" id="IPR005311">
    <property type="entry name" value="PBP_dimer"/>
</dbReference>
<dbReference type="Pfam" id="PF03717">
    <property type="entry name" value="PBP_dimer"/>
    <property type="match status" value="1"/>
</dbReference>
<evidence type="ECO:0000259" key="13">
    <source>
        <dbReference type="Pfam" id="PF03717"/>
    </source>
</evidence>
<dbReference type="AlphaFoldDB" id="A0A0V8GG86"/>
<dbReference type="InterPro" id="IPR050515">
    <property type="entry name" value="Beta-lactam/transpept"/>
</dbReference>
<keyword evidence="4" id="KW-1003">Cell membrane</keyword>
<evidence type="ECO:0000256" key="9">
    <source>
        <dbReference type="ARBA" id="ARBA00023136"/>
    </source>
</evidence>
<keyword evidence="19" id="KW-1185">Reference proteome</keyword>
<feature type="transmembrane region" description="Helical" evidence="11">
    <location>
        <begin position="21"/>
        <end position="43"/>
    </location>
</feature>
<dbReference type="SUPFAM" id="SSF56601">
    <property type="entry name" value="beta-lactamase/transpeptidase-like"/>
    <property type="match status" value="1"/>
</dbReference>
<dbReference type="InterPro" id="IPR036138">
    <property type="entry name" value="PBP_dimer_sf"/>
</dbReference>
<dbReference type="Gene3D" id="3.40.710.10">
    <property type="entry name" value="DD-peptidase/beta-lactamase superfamily"/>
    <property type="match status" value="1"/>
</dbReference>
<proteinExistence type="inferred from homology"/>
<evidence type="ECO:0000256" key="1">
    <source>
        <dbReference type="ARBA" id="ARBA00004167"/>
    </source>
</evidence>
<feature type="domain" description="Penicillin-binding protein transpeptidase" evidence="12">
    <location>
        <begin position="347"/>
        <end position="661"/>
    </location>
</feature>
<evidence type="ECO:0000256" key="11">
    <source>
        <dbReference type="SAM" id="Phobius"/>
    </source>
</evidence>
<comment type="subcellular location">
    <subcellularLocation>
        <location evidence="2">Cell membrane</location>
    </subcellularLocation>
    <subcellularLocation>
        <location evidence="1">Membrane</location>
        <topology evidence="1">Single-pass membrane protein</topology>
    </subcellularLocation>
</comment>
<dbReference type="GO" id="GO:0005886">
    <property type="term" value="C:plasma membrane"/>
    <property type="evidence" value="ECO:0007669"/>
    <property type="project" value="UniProtKB-SubCell"/>
</dbReference>
<keyword evidence="7" id="KW-0573">Peptidoglycan synthesis</keyword>
<dbReference type="OrthoDB" id="9770103at2"/>
<evidence type="ECO:0000313" key="15">
    <source>
        <dbReference type="EMBL" id="KTR26872.1"/>
    </source>
</evidence>
<dbReference type="GO" id="GO:0071555">
    <property type="term" value="P:cell wall organization"/>
    <property type="evidence" value="ECO:0007669"/>
    <property type="project" value="UniProtKB-KW"/>
</dbReference>
<evidence type="ECO:0000313" key="17">
    <source>
        <dbReference type="Proteomes" id="UP000053797"/>
    </source>
</evidence>
<keyword evidence="8 11" id="KW-1133">Transmembrane helix</keyword>
<evidence type="ECO:0000256" key="6">
    <source>
        <dbReference type="ARBA" id="ARBA00022960"/>
    </source>
</evidence>
<keyword evidence="6" id="KW-0133">Cell shape</keyword>
<dbReference type="Proteomes" id="UP001387110">
    <property type="component" value="Unassembled WGS sequence"/>
</dbReference>
<name>A0A0V8GG86_9BACL</name>
<sequence>MAKRITVRGRRRNHLPLRLNLMFFVVFLLFAILIFRLGVVQIVNGEKISREVQKTEMIASKYEVPRGKIYDRDGRLLVDTISKYSIVYRRAQTTKVDERIEIAQRLAAIIDLPKKDWKVTERDIKDFWVATNTKESDRRYQEAVKKKYPSTEAQSKLSIPEQDKIRLDAITKEDIDYDDQTMEVIAIKHNMEVGYALDPQLVKLGASAKEMAIIDENLEDLKGVSVEPFYERSYPYEGTLRNIFGKYSKIPAEQQAEFKAKGYSLNDRVGTSFLEQQYEDLLRGKPAYDVYETFNGEPVGDPKREEGESGKDLVLTVDAEYNKQVDKIMQQAIKMGRGMGSRYLKEGYAVVMNPQTGEILAMSGQKLDPATGKFSDVAINNVLTSLQIGSTIKGATVAMGLEEGVIRQNEVINDAPITIGGTKKASYVNMGAITDLTALERSSNVYMFNIAMRMAKYPSNGIAGASVDAAAAIMQNYYSQFGLGVTTGVDLPYEAKGVQGTPDRVTLLMDRVIGQYDAFTPLQVAQYISTLANGGYRVQPHFLKEVLASNSIEKGTKQVDYSFKTNYLNRIEVSQDNIDHVREGLHRVVKGERGTAKIIAQTGIDAAAKTGTAQVSVYGDDGIALRDGSGQPVRSLNSNLVGWAPYDNPEMAWAVFLPYMEQETVNSKIGHDLVKAYFNVKDVPWQTKPN</sequence>
<dbReference type="Gene3D" id="1.10.10.1230">
    <property type="entry name" value="Penicillin-binding protein, N-terminal non-catalytic domain, head sub-domain"/>
    <property type="match status" value="1"/>
</dbReference>
<gene>
    <name evidence="14" type="ORF">AS033_07370</name>
    <name evidence="15" type="ORF">RSA11_08605</name>
    <name evidence="16" type="ORF">SZL87_08380</name>
</gene>
<dbReference type="InterPro" id="IPR001460">
    <property type="entry name" value="PCN-bd_Tpept"/>
</dbReference>
<reference evidence="15 18" key="2">
    <citation type="journal article" date="2016" name="Front. Microbiol.">
        <title>Genomic Resource of Rice Seed Associated Bacteria.</title>
        <authorList>
            <person name="Midha S."/>
            <person name="Bansal K."/>
            <person name="Sharma S."/>
            <person name="Kumar N."/>
            <person name="Patil P.P."/>
            <person name="Chaudhry V."/>
            <person name="Patil P.B."/>
        </authorList>
    </citation>
    <scope>NUCLEOTIDE SEQUENCE [LARGE SCALE GENOMIC DNA]</scope>
    <source>
        <strain evidence="15 18">RSA11</strain>
    </source>
</reference>
<dbReference type="GO" id="GO:0008360">
    <property type="term" value="P:regulation of cell shape"/>
    <property type="evidence" value="ECO:0007669"/>
    <property type="project" value="UniProtKB-KW"/>
</dbReference>
<dbReference type="Pfam" id="PF00905">
    <property type="entry name" value="Transpeptidase"/>
    <property type="match status" value="1"/>
</dbReference>
<evidence type="ECO:0000256" key="5">
    <source>
        <dbReference type="ARBA" id="ARBA00022692"/>
    </source>
</evidence>
<evidence type="ECO:0000256" key="10">
    <source>
        <dbReference type="ARBA" id="ARBA00023316"/>
    </source>
</evidence>
<evidence type="ECO:0000256" key="8">
    <source>
        <dbReference type="ARBA" id="ARBA00022989"/>
    </source>
</evidence>
<dbReference type="GO" id="GO:0071972">
    <property type="term" value="F:peptidoglycan L,D-transpeptidase activity"/>
    <property type="evidence" value="ECO:0007669"/>
    <property type="project" value="TreeGrafter"/>
</dbReference>
<dbReference type="SUPFAM" id="SSF56519">
    <property type="entry name" value="Penicillin binding protein dimerisation domain"/>
    <property type="match status" value="1"/>
</dbReference>